<protein>
    <submittedName>
        <fullName evidence="1">Uncharacterized protein</fullName>
    </submittedName>
</protein>
<accession>A0ABU6UGB8</accession>
<dbReference type="Proteomes" id="UP001341840">
    <property type="component" value="Unassembled WGS sequence"/>
</dbReference>
<dbReference type="PANTHER" id="PTHR48451">
    <property type="entry name" value="DUF4218 DOMAIN-CONTAINING PROTEIN"/>
    <property type="match status" value="1"/>
</dbReference>
<sequence length="80" mass="9175">MCATKRKQKDQLQKVPIESEQYSNELKCFARGPMVQARCFGAYNVNGYKFRTVANEKKMKTQNSGVYVSSNTRSYASKHD</sequence>
<gene>
    <name evidence="1" type="ORF">PIB30_050451</name>
</gene>
<reference evidence="1 2" key="1">
    <citation type="journal article" date="2023" name="Plants (Basel)">
        <title>Bridging the Gap: Combining Genomics and Transcriptomics Approaches to Understand Stylosanthes scabra, an Orphan Legume from the Brazilian Caatinga.</title>
        <authorList>
            <person name="Ferreira-Neto J.R.C."/>
            <person name="da Silva M.D."/>
            <person name="Binneck E."/>
            <person name="de Melo N.F."/>
            <person name="da Silva R.H."/>
            <person name="de Melo A.L.T.M."/>
            <person name="Pandolfi V."/>
            <person name="Bustamante F.O."/>
            <person name="Brasileiro-Vidal A.C."/>
            <person name="Benko-Iseppon A.M."/>
        </authorList>
    </citation>
    <scope>NUCLEOTIDE SEQUENCE [LARGE SCALE GENOMIC DNA]</scope>
    <source>
        <tissue evidence="1">Leaves</tissue>
    </source>
</reference>
<dbReference type="EMBL" id="JASCZI010121176">
    <property type="protein sequence ID" value="MED6160322.1"/>
    <property type="molecule type" value="Genomic_DNA"/>
</dbReference>
<evidence type="ECO:0000313" key="1">
    <source>
        <dbReference type="EMBL" id="MED6160322.1"/>
    </source>
</evidence>
<organism evidence="1 2">
    <name type="scientific">Stylosanthes scabra</name>
    <dbReference type="NCBI Taxonomy" id="79078"/>
    <lineage>
        <taxon>Eukaryota</taxon>
        <taxon>Viridiplantae</taxon>
        <taxon>Streptophyta</taxon>
        <taxon>Embryophyta</taxon>
        <taxon>Tracheophyta</taxon>
        <taxon>Spermatophyta</taxon>
        <taxon>Magnoliopsida</taxon>
        <taxon>eudicotyledons</taxon>
        <taxon>Gunneridae</taxon>
        <taxon>Pentapetalae</taxon>
        <taxon>rosids</taxon>
        <taxon>fabids</taxon>
        <taxon>Fabales</taxon>
        <taxon>Fabaceae</taxon>
        <taxon>Papilionoideae</taxon>
        <taxon>50 kb inversion clade</taxon>
        <taxon>dalbergioids sensu lato</taxon>
        <taxon>Dalbergieae</taxon>
        <taxon>Pterocarpus clade</taxon>
        <taxon>Stylosanthes</taxon>
    </lineage>
</organism>
<comment type="caution">
    <text evidence="1">The sequence shown here is derived from an EMBL/GenBank/DDBJ whole genome shotgun (WGS) entry which is preliminary data.</text>
</comment>
<keyword evidence="2" id="KW-1185">Reference proteome</keyword>
<proteinExistence type="predicted"/>
<name>A0ABU6UGB8_9FABA</name>
<dbReference type="PANTHER" id="PTHR48451:SF1">
    <property type="entry name" value="DUF4218 DOMAIN-CONTAINING PROTEIN"/>
    <property type="match status" value="1"/>
</dbReference>
<evidence type="ECO:0000313" key="2">
    <source>
        <dbReference type="Proteomes" id="UP001341840"/>
    </source>
</evidence>